<keyword evidence="1" id="KW-1185">Reference proteome</keyword>
<protein>
    <submittedName>
        <fullName evidence="2">Uncharacterized protein</fullName>
    </submittedName>
</protein>
<name>A0A915HYG9_ROMCU</name>
<accession>A0A915HYG9</accession>
<evidence type="ECO:0000313" key="2">
    <source>
        <dbReference type="WBParaSite" id="nRc.2.0.1.t06473-RA"/>
    </source>
</evidence>
<organism evidence="1 2">
    <name type="scientific">Romanomermis culicivorax</name>
    <name type="common">Nematode worm</name>
    <dbReference type="NCBI Taxonomy" id="13658"/>
    <lineage>
        <taxon>Eukaryota</taxon>
        <taxon>Metazoa</taxon>
        <taxon>Ecdysozoa</taxon>
        <taxon>Nematoda</taxon>
        <taxon>Enoplea</taxon>
        <taxon>Dorylaimia</taxon>
        <taxon>Mermithida</taxon>
        <taxon>Mermithoidea</taxon>
        <taxon>Mermithidae</taxon>
        <taxon>Romanomermis</taxon>
    </lineage>
</organism>
<proteinExistence type="predicted"/>
<sequence length="88" mass="10336">MEDLKFVLGLSIINVTTSDLNWAQPIPMIFNGLLMLNFCWQPCSLMVRHCSSCSKFVHQEIITSLFNHWFVHWVSMTARIRSEMTHQH</sequence>
<reference evidence="2" key="1">
    <citation type="submission" date="2022-11" db="UniProtKB">
        <authorList>
            <consortium name="WormBaseParasite"/>
        </authorList>
    </citation>
    <scope>IDENTIFICATION</scope>
</reference>
<dbReference type="WBParaSite" id="nRc.2.0.1.t06473-RA">
    <property type="protein sequence ID" value="nRc.2.0.1.t06473-RA"/>
    <property type="gene ID" value="nRc.2.0.1.g06473"/>
</dbReference>
<evidence type="ECO:0000313" key="1">
    <source>
        <dbReference type="Proteomes" id="UP000887565"/>
    </source>
</evidence>
<dbReference type="AlphaFoldDB" id="A0A915HYG9"/>
<dbReference type="Proteomes" id="UP000887565">
    <property type="component" value="Unplaced"/>
</dbReference>